<sequence length="325" mass="32652">MRFQWSFNWTMIGPQHGGMLTSRLAAASGATGMVFVGGSVAVSSLLVGSPLFTVQAVRYALACVLLIGFAGLAGQRLVRPRGTEWLWLCGIAVTGLVVFNIALVQGSRHAEPAVLGVAVASVPVLMAAVGPLLEGARPSARALVAALVVTAGAGLVEGLGRSDGLGLLWAVVVFASEAAFTLLAVPVLGRLRPWGVSVHTTWIAAAAFLAIGVVREGPSAVADLGRAEIGAIVYLAVAVTALAFVLWYSCVAHLGSGRAGLLTGVAPVSAALCGVALGQPLPGVLVWLGIAVVAAGLAVGLPGGVRADPATPDPLLDQAARSGAQ</sequence>
<evidence type="ECO:0000256" key="6">
    <source>
        <dbReference type="SAM" id="Phobius"/>
    </source>
</evidence>
<feature type="transmembrane region" description="Helical" evidence="6">
    <location>
        <begin position="284"/>
        <end position="305"/>
    </location>
</feature>
<protein>
    <submittedName>
        <fullName evidence="8">DMT family transporter</fullName>
    </submittedName>
</protein>
<organism evidence="8 9">
    <name type="scientific">Cryptosporangium japonicum</name>
    <dbReference type="NCBI Taxonomy" id="80872"/>
    <lineage>
        <taxon>Bacteria</taxon>
        <taxon>Bacillati</taxon>
        <taxon>Actinomycetota</taxon>
        <taxon>Actinomycetes</taxon>
        <taxon>Cryptosporangiales</taxon>
        <taxon>Cryptosporangiaceae</taxon>
        <taxon>Cryptosporangium</taxon>
    </lineage>
</organism>
<feature type="transmembrane region" description="Helical" evidence="6">
    <location>
        <begin position="24"/>
        <end position="47"/>
    </location>
</feature>
<feature type="transmembrane region" description="Helical" evidence="6">
    <location>
        <begin position="229"/>
        <end position="248"/>
    </location>
</feature>
<evidence type="ECO:0000313" key="8">
    <source>
        <dbReference type="EMBL" id="GAA0265484.1"/>
    </source>
</evidence>
<keyword evidence="3 6" id="KW-0812">Transmembrane</keyword>
<accession>A0ABP3EJB7</accession>
<feature type="transmembrane region" description="Helical" evidence="6">
    <location>
        <begin position="140"/>
        <end position="160"/>
    </location>
</feature>
<keyword evidence="9" id="KW-1185">Reference proteome</keyword>
<feature type="transmembrane region" description="Helical" evidence="6">
    <location>
        <begin position="85"/>
        <end position="107"/>
    </location>
</feature>
<feature type="domain" description="EamA" evidence="7">
    <location>
        <begin position="30"/>
        <end position="156"/>
    </location>
</feature>
<evidence type="ECO:0000256" key="3">
    <source>
        <dbReference type="ARBA" id="ARBA00022692"/>
    </source>
</evidence>
<evidence type="ECO:0000256" key="5">
    <source>
        <dbReference type="ARBA" id="ARBA00023136"/>
    </source>
</evidence>
<evidence type="ECO:0000259" key="7">
    <source>
        <dbReference type="Pfam" id="PF00892"/>
    </source>
</evidence>
<dbReference type="EMBL" id="BAAAGX010000025">
    <property type="protein sequence ID" value="GAA0265484.1"/>
    <property type="molecule type" value="Genomic_DNA"/>
</dbReference>
<reference evidence="9" key="1">
    <citation type="journal article" date="2019" name="Int. J. Syst. Evol. Microbiol.">
        <title>The Global Catalogue of Microorganisms (GCM) 10K type strain sequencing project: providing services to taxonomists for standard genome sequencing and annotation.</title>
        <authorList>
            <consortium name="The Broad Institute Genomics Platform"/>
            <consortium name="The Broad Institute Genome Sequencing Center for Infectious Disease"/>
            <person name="Wu L."/>
            <person name="Ma J."/>
        </authorList>
    </citation>
    <scope>NUCLEOTIDE SEQUENCE [LARGE SCALE GENOMIC DNA]</scope>
    <source>
        <strain evidence="9">JCM 10425</strain>
    </source>
</reference>
<dbReference type="SUPFAM" id="SSF103481">
    <property type="entry name" value="Multidrug resistance efflux transporter EmrE"/>
    <property type="match status" value="2"/>
</dbReference>
<evidence type="ECO:0000256" key="2">
    <source>
        <dbReference type="ARBA" id="ARBA00007362"/>
    </source>
</evidence>
<evidence type="ECO:0000313" key="9">
    <source>
        <dbReference type="Proteomes" id="UP001500967"/>
    </source>
</evidence>
<feature type="transmembrane region" description="Helical" evidence="6">
    <location>
        <begin position="59"/>
        <end position="78"/>
    </location>
</feature>
<dbReference type="PANTHER" id="PTHR32322:SF2">
    <property type="entry name" value="EAMA DOMAIN-CONTAINING PROTEIN"/>
    <property type="match status" value="1"/>
</dbReference>
<dbReference type="Proteomes" id="UP001500967">
    <property type="component" value="Unassembled WGS sequence"/>
</dbReference>
<feature type="transmembrane region" description="Helical" evidence="6">
    <location>
        <begin position="260"/>
        <end position="278"/>
    </location>
</feature>
<dbReference type="InterPro" id="IPR050638">
    <property type="entry name" value="AA-Vitamin_Transporters"/>
</dbReference>
<feature type="transmembrane region" description="Helical" evidence="6">
    <location>
        <begin position="196"/>
        <end position="214"/>
    </location>
</feature>
<comment type="caution">
    <text evidence="8">The sequence shown here is derived from an EMBL/GenBank/DDBJ whole genome shotgun (WGS) entry which is preliminary data.</text>
</comment>
<name>A0ABP3EJB7_9ACTN</name>
<dbReference type="PANTHER" id="PTHR32322">
    <property type="entry name" value="INNER MEMBRANE TRANSPORTER"/>
    <property type="match status" value="1"/>
</dbReference>
<comment type="similarity">
    <text evidence="2">Belongs to the EamA transporter family.</text>
</comment>
<keyword evidence="4 6" id="KW-1133">Transmembrane helix</keyword>
<dbReference type="InterPro" id="IPR037185">
    <property type="entry name" value="EmrE-like"/>
</dbReference>
<evidence type="ECO:0000256" key="4">
    <source>
        <dbReference type="ARBA" id="ARBA00022989"/>
    </source>
</evidence>
<dbReference type="Pfam" id="PF00892">
    <property type="entry name" value="EamA"/>
    <property type="match status" value="2"/>
</dbReference>
<dbReference type="InterPro" id="IPR000620">
    <property type="entry name" value="EamA_dom"/>
</dbReference>
<keyword evidence="5 6" id="KW-0472">Membrane</keyword>
<comment type="subcellular location">
    <subcellularLocation>
        <location evidence="1">Membrane</location>
        <topology evidence="1">Multi-pass membrane protein</topology>
    </subcellularLocation>
</comment>
<feature type="transmembrane region" description="Helical" evidence="6">
    <location>
        <begin position="166"/>
        <end position="189"/>
    </location>
</feature>
<feature type="domain" description="EamA" evidence="7">
    <location>
        <begin position="165"/>
        <end position="298"/>
    </location>
</feature>
<evidence type="ECO:0000256" key="1">
    <source>
        <dbReference type="ARBA" id="ARBA00004141"/>
    </source>
</evidence>
<feature type="transmembrane region" description="Helical" evidence="6">
    <location>
        <begin position="113"/>
        <end position="133"/>
    </location>
</feature>
<gene>
    <name evidence="8" type="ORF">GCM10009539_60030</name>
</gene>
<proteinExistence type="inferred from homology"/>